<dbReference type="EMBL" id="QGKY02001925">
    <property type="protein sequence ID" value="KAF2545273.1"/>
    <property type="molecule type" value="Genomic_DNA"/>
</dbReference>
<dbReference type="InterPro" id="IPR001623">
    <property type="entry name" value="DnaJ_domain"/>
</dbReference>
<feature type="region of interest" description="Disordered" evidence="1">
    <location>
        <begin position="94"/>
        <end position="115"/>
    </location>
</feature>
<feature type="compositionally biased region" description="Polar residues" evidence="1">
    <location>
        <begin position="141"/>
        <end position="150"/>
    </location>
</feature>
<dbReference type="CDD" id="cd06257">
    <property type="entry name" value="DnaJ"/>
    <property type="match status" value="1"/>
</dbReference>
<evidence type="ECO:0000313" key="3">
    <source>
        <dbReference type="EMBL" id="KAF2545273.1"/>
    </source>
</evidence>
<feature type="non-terminal residue" evidence="3">
    <location>
        <position position="505"/>
    </location>
</feature>
<dbReference type="Pfam" id="PF23551">
    <property type="entry name" value="Zn_ribbon_20"/>
    <property type="match status" value="1"/>
</dbReference>
<dbReference type="InterPro" id="IPR036869">
    <property type="entry name" value="J_dom_sf"/>
</dbReference>
<dbReference type="PANTHER" id="PTHR44137">
    <property type="entry name" value="BNAC03G44070D PROTEIN"/>
    <property type="match status" value="1"/>
</dbReference>
<comment type="caution">
    <text evidence="3">The sequence shown here is derived from an EMBL/GenBank/DDBJ whole genome shotgun (WGS) entry which is preliminary data.</text>
</comment>
<gene>
    <name evidence="3" type="ORF">F2Q70_00023995</name>
</gene>
<dbReference type="PANTHER" id="PTHR44137:SF57">
    <property type="entry name" value="CHAPERONE DNAJ-DOMAIN PROTEIN"/>
    <property type="match status" value="1"/>
</dbReference>
<evidence type="ECO:0000256" key="1">
    <source>
        <dbReference type="SAM" id="MobiDB-lite"/>
    </source>
</evidence>
<feature type="compositionally biased region" description="Basic residues" evidence="1">
    <location>
        <begin position="471"/>
        <end position="488"/>
    </location>
</feature>
<dbReference type="Pfam" id="PF00226">
    <property type="entry name" value="DnaJ"/>
    <property type="match status" value="1"/>
</dbReference>
<dbReference type="SMART" id="SM00271">
    <property type="entry name" value="DnaJ"/>
    <property type="match status" value="1"/>
</dbReference>
<protein>
    <recommendedName>
        <fullName evidence="2">J domain-containing protein</fullName>
    </recommendedName>
</protein>
<dbReference type="SUPFAM" id="SSF46565">
    <property type="entry name" value="Chaperone J-domain"/>
    <property type="match status" value="1"/>
</dbReference>
<dbReference type="PRINTS" id="PR00625">
    <property type="entry name" value="JDOMAIN"/>
</dbReference>
<dbReference type="InterPro" id="IPR056988">
    <property type="entry name" value="Zn_ribbon_pln"/>
</dbReference>
<feature type="compositionally biased region" description="Polar residues" evidence="1">
    <location>
        <begin position="438"/>
        <end position="449"/>
    </location>
</feature>
<name>A0A8S9GH76_BRACR</name>
<accession>A0A8S9GH76</accession>
<dbReference type="PROSITE" id="PS50076">
    <property type="entry name" value="DNAJ_2"/>
    <property type="match status" value="1"/>
</dbReference>
<feature type="domain" description="J" evidence="2">
    <location>
        <begin position="286"/>
        <end position="350"/>
    </location>
</feature>
<proteinExistence type="predicted"/>
<feature type="region of interest" description="Disordered" evidence="1">
    <location>
        <begin position="128"/>
        <end position="150"/>
    </location>
</feature>
<organism evidence="3">
    <name type="scientific">Brassica cretica</name>
    <name type="common">Mustard</name>
    <dbReference type="NCBI Taxonomy" id="69181"/>
    <lineage>
        <taxon>Eukaryota</taxon>
        <taxon>Viridiplantae</taxon>
        <taxon>Streptophyta</taxon>
        <taxon>Embryophyta</taxon>
        <taxon>Tracheophyta</taxon>
        <taxon>Spermatophyta</taxon>
        <taxon>Magnoliopsida</taxon>
        <taxon>eudicotyledons</taxon>
        <taxon>Gunneridae</taxon>
        <taxon>Pentapetalae</taxon>
        <taxon>rosids</taxon>
        <taxon>malvids</taxon>
        <taxon>Brassicales</taxon>
        <taxon>Brassicaceae</taxon>
        <taxon>Brassiceae</taxon>
        <taxon>Brassica</taxon>
    </lineage>
</organism>
<reference evidence="3" key="1">
    <citation type="submission" date="2019-12" db="EMBL/GenBank/DDBJ databases">
        <title>Genome sequencing and annotation of Brassica cretica.</title>
        <authorList>
            <person name="Studholme D.J."/>
            <person name="Sarris P.F."/>
        </authorList>
    </citation>
    <scope>NUCLEOTIDE SEQUENCE</scope>
    <source>
        <strain evidence="3">PFS-102/07</strain>
        <tissue evidence="3">Leaf</tissue>
    </source>
</reference>
<dbReference type="Gene3D" id="1.10.287.110">
    <property type="entry name" value="DnaJ domain"/>
    <property type="match status" value="1"/>
</dbReference>
<feature type="region of interest" description="Disordered" evidence="1">
    <location>
        <begin position="438"/>
        <end position="505"/>
    </location>
</feature>
<evidence type="ECO:0000259" key="2">
    <source>
        <dbReference type="PROSITE" id="PS50076"/>
    </source>
</evidence>
<sequence length="505" mass="55816">MEEVTGLRKKDLELDKEVSFSPSELLKKEIISFRGSALENRSTESSSQAKEKDNGRLRAVLELVADYELGIDLPGDLIAKLMVQGERSAPEVRFSVEHDTSSSTSQTEVRKKQLGQTETVLVRHNGVDEENLGTTLPADVSPSNETSNGNHILLSSTHVTGEGTEEKTNRPYEIDFVSPLVLSVLSYSIQLHFHLRFISIRMCALFTVVVSEVLDFERFIMDCNKEEATRAINLAEEKMRGGDFVGAHKLIMKAQRLFPELENIQKLLAVCDVHSSADKKIKGLDDWYGILQVQPSADSDTIKKQYRKLCLLLHPDKNKFPGAEAAFKFVGEANRWLSDQSKRSQYDVRYRSHSLFASKESNANSLRNSSSANAAAVNIASGLTFWTCCRSCGHRYKYLKVYVNQLMHCSSCKKSYTACNIGSDGVSFSGSTAGVKQFQDQGISRQHPSTGAESGSSAAEMDKNGTVGGKLNKRNRKKQKRGSSNKKPKKDEGCTESEAEGGGTS</sequence>
<dbReference type="AlphaFoldDB" id="A0A8S9GH76"/>